<dbReference type="HOGENOM" id="CLU_3228277_0_0_6"/>
<evidence type="ECO:0000313" key="2">
    <source>
        <dbReference type="Proteomes" id="UP000013084"/>
    </source>
</evidence>
<proteinExistence type="predicted"/>
<keyword evidence="2" id="KW-1185">Reference proteome</keyword>
<dbReference type="SUPFAM" id="SSF160930">
    <property type="entry name" value="FlhC-like"/>
    <property type="match status" value="1"/>
</dbReference>
<organism evidence="1 2">
    <name type="scientific">Acinetobacter higginsii</name>
    <dbReference type="NCBI Taxonomy" id="70347"/>
    <lineage>
        <taxon>Bacteria</taxon>
        <taxon>Pseudomonadati</taxon>
        <taxon>Pseudomonadota</taxon>
        <taxon>Gammaproteobacteria</taxon>
        <taxon>Moraxellales</taxon>
        <taxon>Moraxellaceae</taxon>
        <taxon>Acinetobacter</taxon>
    </lineage>
</organism>
<gene>
    <name evidence="1" type="ORF">F902_02376</name>
</gene>
<sequence>MTQKLDADELDKITCTNCEYEFLAEYADKEEWEYCPHCGETLF</sequence>
<dbReference type="Proteomes" id="UP000013084">
    <property type="component" value="Unassembled WGS sequence"/>
</dbReference>
<dbReference type="PATRIC" id="fig|1217700.3.peg.2304"/>
<protein>
    <submittedName>
        <fullName evidence="1">Uncharacterized protein</fullName>
    </submittedName>
</protein>
<dbReference type="RefSeq" id="WP_005203564.1">
    <property type="nucleotide sequence ID" value="NZ_KB850072.1"/>
</dbReference>
<evidence type="ECO:0000313" key="1">
    <source>
        <dbReference type="EMBL" id="ENX57976.1"/>
    </source>
</evidence>
<reference evidence="1 2" key="1">
    <citation type="submission" date="2013-02" db="EMBL/GenBank/DDBJ databases">
        <title>The Genome Sequence of Acinetobacter sp. CIP 70.18.</title>
        <authorList>
            <consortium name="The Broad Institute Genome Sequencing Platform"/>
            <consortium name="The Broad Institute Genome Sequencing Center for Infectious Disease"/>
            <person name="Cerqueira G."/>
            <person name="Feldgarden M."/>
            <person name="Courvalin P."/>
            <person name="Perichon B."/>
            <person name="Grillot-Courvalin C."/>
            <person name="Clermont D."/>
            <person name="Rocha E."/>
            <person name="Yoon E.-J."/>
            <person name="Nemec A."/>
            <person name="Walker B."/>
            <person name="Young S.K."/>
            <person name="Zeng Q."/>
            <person name="Gargeya S."/>
            <person name="Fitzgerald M."/>
            <person name="Haas B."/>
            <person name="Abouelleil A."/>
            <person name="Alvarado L."/>
            <person name="Arachchi H.M."/>
            <person name="Berlin A.M."/>
            <person name="Chapman S.B."/>
            <person name="Dewar J."/>
            <person name="Goldberg J."/>
            <person name="Griggs A."/>
            <person name="Gujja S."/>
            <person name="Hansen M."/>
            <person name="Howarth C."/>
            <person name="Imamovic A."/>
            <person name="Larimer J."/>
            <person name="McCowan C."/>
            <person name="Murphy C."/>
            <person name="Neiman D."/>
            <person name="Pearson M."/>
            <person name="Priest M."/>
            <person name="Roberts A."/>
            <person name="Saif S."/>
            <person name="Shea T."/>
            <person name="Sisk P."/>
            <person name="Sykes S."/>
            <person name="Wortman J."/>
            <person name="Nusbaum C."/>
            <person name="Birren B."/>
        </authorList>
    </citation>
    <scope>NUCLEOTIDE SEQUENCE [LARGE SCALE GENOMIC DNA]</scope>
    <source>
        <strain evidence="1 2">CIP 70.18</strain>
    </source>
</reference>
<dbReference type="EMBL" id="APRN01000036">
    <property type="protein sequence ID" value="ENX57976.1"/>
    <property type="molecule type" value="Genomic_DNA"/>
</dbReference>
<accession>N9STI9</accession>
<comment type="caution">
    <text evidence="1">The sequence shown here is derived from an EMBL/GenBank/DDBJ whole genome shotgun (WGS) entry which is preliminary data.</text>
</comment>
<dbReference type="AlphaFoldDB" id="N9STI9"/>
<name>N9STI9_9GAMM</name>